<name>A0A9W7E7B6_9STRA</name>
<dbReference type="InterPro" id="IPR029066">
    <property type="entry name" value="PLP-binding_barrel"/>
</dbReference>
<feature type="active site" description="Proton donor" evidence="3">
    <location>
        <position position="353"/>
    </location>
</feature>
<dbReference type="SUPFAM" id="SSF50621">
    <property type="entry name" value="Alanine racemase C-terminal domain-like"/>
    <property type="match status" value="1"/>
</dbReference>
<dbReference type="GO" id="GO:0006596">
    <property type="term" value="P:polyamine biosynthetic process"/>
    <property type="evidence" value="ECO:0007669"/>
    <property type="project" value="InterPro"/>
</dbReference>
<comment type="cofactor">
    <cofactor evidence="1 3">
        <name>pyridoxal 5'-phosphate</name>
        <dbReference type="ChEBI" id="CHEBI:597326"/>
    </cofactor>
</comment>
<dbReference type="PANTHER" id="PTHR43727:SF3">
    <property type="entry name" value="GROUP IV DECARBOXYLASE"/>
    <property type="match status" value="1"/>
</dbReference>
<evidence type="ECO:0000256" key="3">
    <source>
        <dbReference type="PIRSR" id="PIRSR600183-50"/>
    </source>
</evidence>
<feature type="domain" description="Orn/DAP/Arg decarboxylase 2 N-terminal" evidence="4">
    <location>
        <begin position="39"/>
        <end position="285"/>
    </location>
</feature>
<keyword evidence="6" id="KW-1185">Reference proteome</keyword>
<dbReference type="InterPro" id="IPR002433">
    <property type="entry name" value="Orn_de-COase"/>
</dbReference>
<reference evidence="6" key="1">
    <citation type="journal article" date="2023" name="Commun. Biol.">
        <title>Genome analysis of Parmales, the sister group of diatoms, reveals the evolutionary specialization of diatoms from phago-mixotrophs to photoautotrophs.</title>
        <authorList>
            <person name="Ban H."/>
            <person name="Sato S."/>
            <person name="Yoshikawa S."/>
            <person name="Yamada K."/>
            <person name="Nakamura Y."/>
            <person name="Ichinomiya M."/>
            <person name="Sato N."/>
            <person name="Blanc-Mathieu R."/>
            <person name="Endo H."/>
            <person name="Kuwata A."/>
            <person name="Ogata H."/>
        </authorList>
    </citation>
    <scope>NUCLEOTIDE SEQUENCE [LARGE SCALE GENOMIC DNA]</scope>
    <source>
        <strain evidence="6">NIES 3700</strain>
    </source>
</reference>
<dbReference type="Gene3D" id="2.40.37.10">
    <property type="entry name" value="Lyase, Ornithine Decarboxylase, Chain A, domain 1"/>
    <property type="match status" value="1"/>
</dbReference>
<dbReference type="GO" id="GO:0008836">
    <property type="term" value="F:diaminopimelate decarboxylase activity"/>
    <property type="evidence" value="ECO:0007669"/>
    <property type="project" value="TreeGrafter"/>
</dbReference>
<feature type="modified residue" description="N6-(pyridoxal phosphate)lysine" evidence="3">
    <location>
        <position position="59"/>
    </location>
</feature>
<evidence type="ECO:0000259" key="4">
    <source>
        <dbReference type="Pfam" id="PF02784"/>
    </source>
</evidence>
<dbReference type="GO" id="GO:0009089">
    <property type="term" value="P:lysine biosynthetic process via diaminopimelate"/>
    <property type="evidence" value="ECO:0007669"/>
    <property type="project" value="TreeGrafter"/>
</dbReference>
<evidence type="ECO:0000256" key="1">
    <source>
        <dbReference type="ARBA" id="ARBA00001933"/>
    </source>
</evidence>
<dbReference type="Gene3D" id="3.20.20.10">
    <property type="entry name" value="Alanine racemase"/>
    <property type="match status" value="1"/>
</dbReference>
<dbReference type="PRINTS" id="PR01182">
    <property type="entry name" value="ORNDCRBXLASE"/>
</dbReference>
<evidence type="ECO:0000313" key="6">
    <source>
        <dbReference type="Proteomes" id="UP001165122"/>
    </source>
</evidence>
<dbReference type="OrthoDB" id="5034579at2759"/>
<dbReference type="PRINTS" id="PR01179">
    <property type="entry name" value="ODADCRBXLASE"/>
</dbReference>
<protein>
    <recommendedName>
        <fullName evidence="4">Orn/DAP/Arg decarboxylase 2 N-terminal domain-containing protein</fullName>
    </recommendedName>
</protein>
<dbReference type="SUPFAM" id="SSF51419">
    <property type="entry name" value="PLP-binding barrel"/>
    <property type="match status" value="1"/>
</dbReference>
<dbReference type="Pfam" id="PF02784">
    <property type="entry name" value="Orn_Arg_deC_N"/>
    <property type="match status" value="1"/>
</dbReference>
<dbReference type="FunFam" id="3.20.20.10:FF:000008">
    <property type="entry name" value="Ornithine decarboxylase"/>
    <property type="match status" value="1"/>
</dbReference>
<dbReference type="EMBL" id="BRXW01000580">
    <property type="protein sequence ID" value="GMH67760.1"/>
    <property type="molecule type" value="Genomic_DNA"/>
</dbReference>
<comment type="caution">
    <text evidence="5">The sequence shown here is derived from an EMBL/GenBank/DDBJ whole genome shotgun (WGS) entry which is preliminary data.</text>
</comment>
<organism evidence="5 6">
    <name type="scientific">Triparma laevis f. longispina</name>
    <dbReference type="NCBI Taxonomy" id="1714387"/>
    <lineage>
        <taxon>Eukaryota</taxon>
        <taxon>Sar</taxon>
        <taxon>Stramenopiles</taxon>
        <taxon>Ochrophyta</taxon>
        <taxon>Bolidophyceae</taxon>
        <taxon>Parmales</taxon>
        <taxon>Triparmaceae</taxon>
        <taxon>Triparma</taxon>
    </lineage>
</organism>
<proteinExistence type="predicted"/>
<dbReference type="InterPro" id="IPR022644">
    <property type="entry name" value="De-COase2_N"/>
</dbReference>
<keyword evidence="2 3" id="KW-0663">Pyridoxal phosphate</keyword>
<evidence type="ECO:0000313" key="5">
    <source>
        <dbReference type="EMBL" id="GMH67760.1"/>
    </source>
</evidence>
<accession>A0A9W7E7B6</accession>
<dbReference type="InterPro" id="IPR009006">
    <property type="entry name" value="Ala_racemase/Decarboxylase_C"/>
</dbReference>
<dbReference type="InterPro" id="IPR000183">
    <property type="entry name" value="Orn/DAP/Arg_de-COase"/>
</dbReference>
<gene>
    <name evidence="5" type="ORF">TrLO_g14697</name>
</gene>
<dbReference type="PANTHER" id="PTHR43727">
    <property type="entry name" value="DIAMINOPIMELATE DECARBOXYLASE"/>
    <property type="match status" value="1"/>
</dbReference>
<evidence type="ECO:0000256" key="2">
    <source>
        <dbReference type="ARBA" id="ARBA00022898"/>
    </source>
</evidence>
<dbReference type="AlphaFoldDB" id="A0A9W7E7B6"/>
<dbReference type="Proteomes" id="UP001165122">
    <property type="component" value="Unassembled WGS sequence"/>
</dbReference>
<sequence>MSLPQVTAPNSYLTSLLPLLPPTHSTAPVSLIYNLPLFRQTLQSIADSFPGVNNAIAMKANPVSPLMKIAQEMGFGIECASPGELQHALNLGFPIEKIVYDSPCKTEADIKKCLEMGVHMNCDNFQEIHRVNGIWESLNGESKSCIGVRVNPQLGEGAIAATGTIAPTSKFGVPMESKAELIECYKKYSWLRSVHCHVGSQGCAVDLLVGGAKAAWELSEEINSVCGEKRITTLDIGGGMPVDYGSDVVTADTVTPETYIAALKSQIPQIFEYSLITEFGRYVSAKSAVMVSKVEYVKEAGGRKIAIVHAGADCFLRTCYTKNWPHRVSAWSPTGEFLEPKETAQWDVVGPLCFRGDIIAENVPLPAELDQGCMAVIHDAGAYSIAMFSKYNSRQIPRVYGYSEGGELEILVEGESIEDSLKTWG</sequence>